<dbReference type="HOGENOM" id="CLU_006344_2_2_1"/>
<dbReference type="Proteomes" id="UP000053593">
    <property type="component" value="Unassembled WGS sequence"/>
</dbReference>
<feature type="non-terminal residue" evidence="1">
    <location>
        <position position="1"/>
    </location>
</feature>
<dbReference type="AlphaFoldDB" id="A0A0D0AQE6"/>
<dbReference type="InterPro" id="IPR041078">
    <property type="entry name" value="Plavaka"/>
</dbReference>
<evidence type="ECO:0000313" key="1">
    <source>
        <dbReference type="EMBL" id="KIK52510.1"/>
    </source>
</evidence>
<protein>
    <submittedName>
        <fullName evidence="1">Uncharacterized protein</fullName>
    </submittedName>
</protein>
<sequence>PNEYFTVHHRNLVEAIQGLWGDPAFADLLVYKPGKFFQDSDHSCNDQIFHKMWSGIMWNVTQDQLPAGATLAPVIIASDKMQLTYFTGGKAAHPVYLTIRNILKVFQQKPNLWACVLIAYLSVSKMARSGHSKQTLKLRNYKLFHCSMAEVLAPLKEAGHPTKGGVRMVRGNGEIHLVWPILVAYVADYPEQCLVTCTKYKMCPKCH</sequence>
<evidence type="ECO:0000313" key="2">
    <source>
        <dbReference type="Proteomes" id="UP000053593"/>
    </source>
</evidence>
<gene>
    <name evidence="1" type="ORF">GYMLUDRAFT_180028</name>
</gene>
<organism evidence="1 2">
    <name type="scientific">Collybiopsis luxurians FD-317 M1</name>
    <dbReference type="NCBI Taxonomy" id="944289"/>
    <lineage>
        <taxon>Eukaryota</taxon>
        <taxon>Fungi</taxon>
        <taxon>Dikarya</taxon>
        <taxon>Basidiomycota</taxon>
        <taxon>Agaricomycotina</taxon>
        <taxon>Agaricomycetes</taxon>
        <taxon>Agaricomycetidae</taxon>
        <taxon>Agaricales</taxon>
        <taxon>Marasmiineae</taxon>
        <taxon>Omphalotaceae</taxon>
        <taxon>Collybiopsis</taxon>
        <taxon>Collybiopsis luxurians</taxon>
    </lineage>
</organism>
<name>A0A0D0AQE6_9AGAR</name>
<dbReference type="EMBL" id="KN834841">
    <property type="protein sequence ID" value="KIK52510.1"/>
    <property type="molecule type" value="Genomic_DNA"/>
</dbReference>
<dbReference type="Pfam" id="PF18759">
    <property type="entry name" value="Plavaka"/>
    <property type="match status" value="1"/>
</dbReference>
<proteinExistence type="predicted"/>
<accession>A0A0D0AQE6</accession>
<reference evidence="1 2" key="1">
    <citation type="submission" date="2014-04" db="EMBL/GenBank/DDBJ databases">
        <title>Evolutionary Origins and Diversification of the Mycorrhizal Mutualists.</title>
        <authorList>
            <consortium name="DOE Joint Genome Institute"/>
            <consortium name="Mycorrhizal Genomics Consortium"/>
            <person name="Kohler A."/>
            <person name="Kuo A."/>
            <person name="Nagy L.G."/>
            <person name="Floudas D."/>
            <person name="Copeland A."/>
            <person name="Barry K.W."/>
            <person name="Cichocki N."/>
            <person name="Veneault-Fourrey C."/>
            <person name="LaButti K."/>
            <person name="Lindquist E.A."/>
            <person name="Lipzen A."/>
            <person name="Lundell T."/>
            <person name="Morin E."/>
            <person name="Murat C."/>
            <person name="Riley R."/>
            <person name="Ohm R."/>
            <person name="Sun H."/>
            <person name="Tunlid A."/>
            <person name="Henrissat B."/>
            <person name="Grigoriev I.V."/>
            <person name="Hibbett D.S."/>
            <person name="Martin F."/>
        </authorList>
    </citation>
    <scope>NUCLEOTIDE SEQUENCE [LARGE SCALE GENOMIC DNA]</scope>
    <source>
        <strain evidence="1 2">FD-317 M1</strain>
    </source>
</reference>
<keyword evidence="2" id="KW-1185">Reference proteome</keyword>
<dbReference type="OrthoDB" id="2418900at2759"/>